<gene>
    <name evidence="8" type="ORF">NSCI0253_LOCUS12809</name>
</gene>
<dbReference type="GO" id="GO:0003779">
    <property type="term" value="F:actin binding"/>
    <property type="evidence" value="ECO:0007669"/>
    <property type="project" value="InterPro"/>
</dbReference>
<evidence type="ECO:0000313" key="8">
    <source>
        <dbReference type="EMBL" id="CAD8838461.1"/>
    </source>
</evidence>
<keyword evidence="3 5" id="KW-0862">Zinc</keyword>
<dbReference type="PANTHER" id="PTHR24205:SF16">
    <property type="entry name" value="GH01042P-RELATED"/>
    <property type="match status" value="1"/>
</dbReference>
<dbReference type="GO" id="GO:0007010">
    <property type="term" value="P:cytoskeleton organization"/>
    <property type="evidence" value="ECO:0007669"/>
    <property type="project" value="InterPro"/>
</dbReference>
<evidence type="ECO:0000256" key="3">
    <source>
        <dbReference type="ARBA" id="ARBA00022833"/>
    </source>
</evidence>
<evidence type="ECO:0000256" key="5">
    <source>
        <dbReference type="PROSITE-ProRule" id="PRU00125"/>
    </source>
</evidence>
<dbReference type="Pfam" id="PF00412">
    <property type="entry name" value="LIM"/>
    <property type="match status" value="5"/>
</dbReference>
<feature type="domain" description="LIM zinc-binding" evidence="6">
    <location>
        <begin position="10"/>
        <end position="68"/>
    </location>
</feature>
<reference evidence="8" key="1">
    <citation type="submission" date="2021-01" db="EMBL/GenBank/DDBJ databases">
        <authorList>
            <person name="Corre E."/>
            <person name="Pelletier E."/>
            <person name="Niang G."/>
            <person name="Scheremetjew M."/>
            <person name="Finn R."/>
            <person name="Kale V."/>
            <person name="Holt S."/>
            <person name="Cochrane G."/>
            <person name="Meng A."/>
            <person name="Brown T."/>
            <person name="Cohen L."/>
        </authorList>
    </citation>
    <scope>NUCLEOTIDE SEQUENCE</scope>
</reference>
<dbReference type="AlphaFoldDB" id="A0A7S1F1N7"/>
<proteinExistence type="predicted"/>
<organism evidence="8">
    <name type="scientific">Noctiluca scintillans</name>
    <name type="common">Sea sparkle</name>
    <name type="synonym">Red tide dinoflagellate</name>
    <dbReference type="NCBI Taxonomy" id="2966"/>
    <lineage>
        <taxon>Eukaryota</taxon>
        <taxon>Sar</taxon>
        <taxon>Alveolata</taxon>
        <taxon>Dinophyceae</taxon>
        <taxon>Noctilucales</taxon>
        <taxon>Noctilucaceae</taxon>
        <taxon>Noctiluca</taxon>
    </lineage>
</organism>
<keyword evidence="1 5" id="KW-0479">Metal-binding</keyword>
<dbReference type="GO" id="GO:0046872">
    <property type="term" value="F:metal ion binding"/>
    <property type="evidence" value="ECO:0007669"/>
    <property type="project" value="UniProtKB-KW"/>
</dbReference>
<dbReference type="EMBL" id="HBFQ01018317">
    <property type="protein sequence ID" value="CAD8838461.1"/>
    <property type="molecule type" value="Transcribed_RNA"/>
</dbReference>
<dbReference type="Gene3D" id="2.10.110.10">
    <property type="entry name" value="Cysteine Rich Protein"/>
    <property type="match status" value="6"/>
</dbReference>
<dbReference type="InterPro" id="IPR003128">
    <property type="entry name" value="Villin_headpiece"/>
</dbReference>
<sequence length="682" mass="73935">MSTMTMEAPPPCDACGELIKDRVLASDGKNYHVTCFKCEVCGEQITGPYHMEGGKRTCQVCQEKAMAAKEENAPVCGACKKPISGEVLSTGALDFHPECFKCSACSAPITSQYFMSGDQIVCGNCRQTTVCGECKLEVSGKATKADDGQIYHPECFEKVVARAKESAPKAAGAPGAPAASDVCKGCGKEFQSGESLMKANGSTFHKTCFTCVTCKNAITGKYFDRGDHFVCDICHVKKVCATCQEQIIGETNIIEDRFFHPACLICEKDGCKNSIASGFAKCDGQLLCKTCAAEWSRSGATTQSTPAPNHSGSCCRCKKALGSSVITGDKGDKFHPECFSCFECGGSLEKGFVVDKERKFKYQAFNYLCPPCGDLAKQWTVGDKGKPCMKCKKTVEPGPDALKFLDGYCLHWSCFKCDDCGALLEADDPSANTVGRLLRNKALALKEGKYWCDDCQPNHQTEVQEAQYDIKKAKGVMILGGYVGKQKGVPGDDGIDTVCAINLLPGGKCWVMHETTKYGSAWRVDGTYQETHVSNAEDAAVKSVIVKVAKTAGAGPQVGSTLEFLAGKGASHGSLSYEGIACQLQMSTDVDLLMMIKPGRKERKPEGHVEAAPTEEFFSGPLPLADLKIKSTVWKEMNVDPGHREMALSDEEFEALFKMDKEKFKAQPPWKQNNLKKQHDLF</sequence>
<dbReference type="Gene3D" id="1.10.950.10">
    <property type="entry name" value="Villin headpiece domain"/>
    <property type="match status" value="1"/>
</dbReference>
<dbReference type="PROSITE" id="PS50023">
    <property type="entry name" value="LIM_DOMAIN_2"/>
    <property type="match status" value="5"/>
</dbReference>
<dbReference type="SMART" id="SM00132">
    <property type="entry name" value="LIM"/>
    <property type="match status" value="6"/>
</dbReference>
<feature type="domain" description="HP" evidence="7">
    <location>
        <begin position="616"/>
        <end position="682"/>
    </location>
</feature>
<dbReference type="InterPro" id="IPR036886">
    <property type="entry name" value="Villin_headpiece_dom_sf"/>
</dbReference>
<feature type="domain" description="LIM zinc-binding" evidence="6">
    <location>
        <begin position="312"/>
        <end position="381"/>
    </location>
</feature>
<feature type="domain" description="LIM zinc-binding" evidence="6">
    <location>
        <begin position="74"/>
        <end position="132"/>
    </location>
</feature>
<dbReference type="CDD" id="cd08368">
    <property type="entry name" value="LIM"/>
    <property type="match status" value="4"/>
</dbReference>
<name>A0A7S1F1N7_NOCSC</name>
<dbReference type="Pfam" id="PF02209">
    <property type="entry name" value="VHP"/>
    <property type="match status" value="1"/>
</dbReference>
<evidence type="ECO:0000259" key="7">
    <source>
        <dbReference type="PROSITE" id="PS51089"/>
    </source>
</evidence>
<dbReference type="PROSITE" id="PS51089">
    <property type="entry name" value="HP"/>
    <property type="match status" value="1"/>
</dbReference>
<keyword evidence="2" id="KW-0677">Repeat</keyword>
<feature type="domain" description="LIM zinc-binding" evidence="6">
    <location>
        <begin position="181"/>
        <end position="241"/>
    </location>
</feature>
<dbReference type="InterPro" id="IPR001781">
    <property type="entry name" value="Znf_LIM"/>
</dbReference>
<dbReference type="PROSITE" id="PS00478">
    <property type="entry name" value="LIM_DOMAIN_1"/>
    <property type="match status" value="4"/>
</dbReference>
<dbReference type="SMART" id="SM00153">
    <property type="entry name" value="VHP"/>
    <property type="match status" value="1"/>
</dbReference>
<keyword evidence="4 5" id="KW-0440">LIM domain</keyword>
<dbReference type="SUPFAM" id="SSF57716">
    <property type="entry name" value="Glucocorticoid receptor-like (DNA-binding domain)"/>
    <property type="match status" value="2"/>
</dbReference>
<dbReference type="PANTHER" id="PTHR24205">
    <property type="entry name" value="FOUR AND A HALF LIM DOMAINS PROTEIN"/>
    <property type="match status" value="1"/>
</dbReference>
<accession>A0A7S1F1N7</accession>
<evidence type="ECO:0000256" key="2">
    <source>
        <dbReference type="ARBA" id="ARBA00022737"/>
    </source>
</evidence>
<protein>
    <submittedName>
        <fullName evidence="8">Uncharacterized protein</fullName>
    </submittedName>
</protein>
<feature type="domain" description="LIM zinc-binding" evidence="6">
    <location>
        <begin position="386"/>
        <end position="462"/>
    </location>
</feature>
<evidence type="ECO:0000256" key="1">
    <source>
        <dbReference type="ARBA" id="ARBA00022723"/>
    </source>
</evidence>
<evidence type="ECO:0000259" key="6">
    <source>
        <dbReference type="PROSITE" id="PS50023"/>
    </source>
</evidence>
<evidence type="ECO:0000256" key="4">
    <source>
        <dbReference type="ARBA" id="ARBA00023038"/>
    </source>
</evidence>
<dbReference type="SUPFAM" id="SSF47050">
    <property type="entry name" value="VHP, Villin headpiece domain"/>
    <property type="match status" value="1"/>
</dbReference>